<evidence type="ECO:0000313" key="2">
    <source>
        <dbReference type="Proteomes" id="UP000263418"/>
    </source>
</evidence>
<dbReference type="AlphaFoldDB" id="A0AAN1PTU4"/>
<protein>
    <submittedName>
        <fullName evidence="1">Uncharacterized protein</fullName>
    </submittedName>
</protein>
<gene>
    <name evidence="1" type="ORF">FORC53_4254</name>
</gene>
<proteinExistence type="predicted"/>
<name>A0AAN1PTU4_VIBVL</name>
<reference evidence="1 2" key="1">
    <citation type="submission" date="2017-01" db="EMBL/GenBank/DDBJ databases">
        <title>Complete Genome Sequence of Vibrio vulnificus FORC_053.</title>
        <authorList>
            <consortium name="Food-borne Pathogen Omics Research Center"/>
            <person name="Chung H.Y."/>
            <person name="Na E.J."/>
            <person name="Song J.S."/>
            <person name="Kim H."/>
            <person name="Lee J.-H."/>
            <person name="Ryu S."/>
            <person name="Choi S.H."/>
        </authorList>
    </citation>
    <scope>NUCLEOTIDE SEQUENCE [LARGE SCALE GENOMIC DNA]</scope>
    <source>
        <strain evidence="1 2">FORC_053</strain>
    </source>
</reference>
<dbReference type="EMBL" id="CP019291">
    <property type="protein sequence ID" value="AXX62593.1"/>
    <property type="molecule type" value="Genomic_DNA"/>
</dbReference>
<dbReference type="Proteomes" id="UP000263418">
    <property type="component" value="Chromosome 2"/>
</dbReference>
<organism evidence="1 2">
    <name type="scientific">Vibrio vulnificus</name>
    <dbReference type="NCBI Taxonomy" id="672"/>
    <lineage>
        <taxon>Bacteria</taxon>
        <taxon>Pseudomonadati</taxon>
        <taxon>Pseudomonadota</taxon>
        <taxon>Gammaproteobacteria</taxon>
        <taxon>Vibrionales</taxon>
        <taxon>Vibrionaceae</taxon>
        <taxon>Vibrio</taxon>
    </lineage>
</organism>
<evidence type="ECO:0000313" key="1">
    <source>
        <dbReference type="EMBL" id="AXX62593.1"/>
    </source>
</evidence>
<sequence>MALSFSLKARHAFLFSSRILDILYQHVRHVELKFCLQRAFNDFSDAKHSAVSKHSAISKHNDIRLWYEREGG</sequence>
<accession>A0AAN1PTU4</accession>